<sequence length="460" mass="50158">MRFNTRNAYYLRVSENTVLPLYLYLDEQHVEWMSERVLQHVLADLRPLVIPKLIAEESANLGPGGSTSSKKGTLDVHRGETYQFGYFLRNTEPHSVLIKTRHFSAAPPREKGKQAARPPAEEPKADSAITTKKRSRSTKKTQQNAPAKRRSTAKGKGKGKQRATDPDSEEEEAIELSADEDEDVESQPADLQPRRSTRARKVVASGYREDDEDTIAAVDEDVEMAAPEAASDAPPTPDTRFPELDGAELVSMDPTDDITPPAEVKSEQQELTLPATTAEPIAIDDDPPPTPSPAPAPPADTLQGSDDEDAKPKPLMQLRYAGFAVRGRALCVIVEPYPPLRRPSRALSLAPTGLAGPRAPSIAPPDFVAQRARTPLFLPEDDRERSVTPAPWQRERPPVPLFHEEAPPPEDEGDGEDDGGMMAFSQILKSVGDYATGAAEDDDEIEGAVFLGDADEAKGL</sequence>
<dbReference type="OrthoDB" id="5374757at2759"/>
<reference evidence="2 3" key="1">
    <citation type="submission" date="2021-08" db="EMBL/GenBank/DDBJ databases">
        <title>Draft Genome Sequence of Phanerochaete sordida strain YK-624.</title>
        <authorList>
            <person name="Mori T."/>
            <person name="Dohra H."/>
            <person name="Suzuki T."/>
            <person name="Kawagishi H."/>
            <person name="Hirai H."/>
        </authorList>
    </citation>
    <scope>NUCLEOTIDE SEQUENCE [LARGE SCALE GENOMIC DNA]</scope>
    <source>
        <strain evidence="2 3">YK-624</strain>
    </source>
</reference>
<proteinExistence type="predicted"/>
<feature type="compositionally biased region" description="Acidic residues" evidence="1">
    <location>
        <begin position="407"/>
        <end position="419"/>
    </location>
</feature>
<dbReference type="PANTHER" id="PTHR40635">
    <property type="match status" value="1"/>
</dbReference>
<dbReference type="AlphaFoldDB" id="A0A9P3L7N8"/>
<name>A0A9P3L7N8_9APHY</name>
<feature type="compositionally biased region" description="Acidic residues" evidence="1">
    <location>
        <begin position="209"/>
        <end position="223"/>
    </location>
</feature>
<evidence type="ECO:0000256" key="1">
    <source>
        <dbReference type="SAM" id="MobiDB-lite"/>
    </source>
</evidence>
<dbReference type="PANTHER" id="PTHR40635:SF1">
    <property type="match status" value="1"/>
</dbReference>
<evidence type="ECO:0000313" key="3">
    <source>
        <dbReference type="Proteomes" id="UP000703269"/>
    </source>
</evidence>
<feature type="compositionally biased region" description="Basic and acidic residues" evidence="1">
    <location>
        <begin position="108"/>
        <end position="125"/>
    </location>
</feature>
<organism evidence="2 3">
    <name type="scientific">Phanerochaete sordida</name>
    <dbReference type="NCBI Taxonomy" id="48140"/>
    <lineage>
        <taxon>Eukaryota</taxon>
        <taxon>Fungi</taxon>
        <taxon>Dikarya</taxon>
        <taxon>Basidiomycota</taxon>
        <taxon>Agaricomycotina</taxon>
        <taxon>Agaricomycetes</taxon>
        <taxon>Polyporales</taxon>
        <taxon>Phanerochaetaceae</taxon>
        <taxon>Phanerochaete</taxon>
    </lineage>
</organism>
<feature type="region of interest" description="Disordered" evidence="1">
    <location>
        <begin position="436"/>
        <end position="460"/>
    </location>
</feature>
<feature type="region of interest" description="Disordered" evidence="1">
    <location>
        <begin position="102"/>
        <end position="314"/>
    </location>
</feature>
<accession>A0A9P3L7N8</accession>
<feature type="compositionally biased region" description="Acidic residues" evidence="1">
    <location>
        <begin position="166"/>
        <end position="185"/>
    </location>
</feature>
<gene>
    <name evidence="2" type="ORF">PsYK624_002540</name>
</gene>
<feature type="compositionally biased region" description="Pro residues" evidence="1">
    <location>
        <begin position="288"/>
        <end position="298"/>
    </location>
</feature>
<keyword evidence="3" id="KW-1185">Reference proteome</keyword>
<comment type="caution">
    <text evidence="2">The sequence shown here is derived from an EMBL/GenBank/DDBJ whole genome shotgun (WGS) entry which is preliminary data.</text>
</comment>
<evidence type="ECO:0000313" key="2">
    <source>
        <dbReference type="EMBL" id="GJE84178.1"/>
    </source>
</evidence>
<protein>
    <submittedName>
        <fullName evidence="2">Uncharacterized protein</fullName>
    </submittedName>
</protein>
<feature type="compositionally biased region" description="Basic and acidic residues" evidence="1">
    <location>
        <begin position="393"/>
        <end position="406"/>
    </location>
</feature>
<dbReference type="EMBL" id="BPQB01000001">
    <property type="protein sequence ID" value="GJE84178.1"/>
    <property type="molecule type" value="Genomic_DNA"/>
</dbReference>
<feature type="compositionally biased region" description="Basic residues" evidence="1">
    <location>
        <begin position="147"/>
        <end position="161"/>
    </location>
</feature>
<feature type="region of interest" description="Disordered" evidence="1">
    <location>
        <begin position="374"/>
        <end position="421"/>
    </location>
</feature>
<dbReference type="Proteomes" id="UP000703269">
    <property type="component" value="Unassembled WGS sequence"/>
</dbReference>